<dbReference type="AlphaFoldDB" id="X1FLD4"/>
<organism evidence="1">
    <name type="scientific">marine sediment metagenome</name>
    <dbReference type="NCBI Taxonomy" id="412755"/>
    <lineage>
        <taxon>unclassified sequences</taxon>
        <taxon>metagenomes</taxon>
        <taxon>ecological metagenomes</taxon>
    </lineage>
</organism>
<sequence>LMLVLNTLNAHVRQAFHYTTINVNQGAVKPWDRFDGDDFVHEMGRQFGEFVHNKRYYQTQADTWEALYTPLRWKTNILAMGGAAMGAVYANVNDPRNATIRGTGGAAAANVQVTARGYCPHGALMIDLEKMSGGLTGPDAMLAAWNARAADDIDLEIYAGVAGYSCAYVLEQYV</sequence>
<reference evidence="1" key="1">
    <citation type="journal article" date="2014" name="Front. Microbiol.">
        <title>High frequency of phylogenetically diverse reductive dehalogenase-homologous genes in deep subseafloor sedimentary metagenomes.</title>
        <authorList>
            <person name="Kawai M."/>
            <person name="Futagami T."/>
            <person name="Toyoda A."/>
            <person name="Takaki Y."/>
            <person name="Nishi S."/>
            <person name="Hori S."/>
            <person name="Arai W."/>
            <person name="Tsubouchi T."/>
            <person name="Morono Y."/>
            <person name="Uchiyama I."/>
            <person name="Ito T."/>
            <person name="Fujiyama A."/>
            <person name="Inagaki F."/>
            <person name="Takami H."/>
        </authorList>
    </citation>
    <scope>NUCLEOTIDE SEQUENCE</scope>
    <source>
        <strain evidence="1">Expedition CK06-06</strain>
    </source>
</reference>
<dbReference type="EMBL" id="BARU01002634">
    <property type="protein sequence ID" value="GAH30184.1"/>
    <property type="molecule type" value="Genomic_DNA"/>
</dbReference>
<protein>
    <submittedName>
        <fullName evidence="1">Uncharacterized protein</fullName>
    </submittedName>
</protein>
<feature type="non-terminal residue" evidence="1">
    <location>
        <position position="1"/>
    </location>
</feature>
<name>X1FLD4_9ZZZZ</name>
<proteinExistence type="predicted"/>
<evidence type="ECO:0000313" key="1">
    <source>
        <dbReference type="EMBL" id="GAH30184.1"/>
    </source>
</evidence>
<comment type="caution">
    <text evidence="1">The sequence shown here is derived from an EMBL/GenBank/DDBJ whole genome shotgun (WGS) entry which is preliminary data.</text>
</comment>
<gene>
    <name evidence="1" type="ORF">S03H2_06130</name>
</gene>
<accession>X1FLD4</accession>